<feature type="domain" description="Helix-turn-helix" evidence="1">
    <location>
        <begin position="18"/>
        <end position="67"/>
    </location>
</feature>
<dbReference type="InterPro" id="IPR010093">
    <property type="entry name" value="SinI_DNA-bd"/>
</dbReference>
<proteinExistence type="predicted"/>
<evidence type="ECO:0000313" key="2">
    <source>
        <dbReference type="EMBL" id="CAA9330157.1"/>
    </source>
</evidence>
<dbReference type="NCBIfam" id="TIGR01764">
    <property type="entry name" value="excise"/>
    <property type="match status" value="1"/>
</dbReference>
<dbReference type="AlphaFoldDB" id="A0A6J4LEQ1"/>
<name>A0A6J4LEQ1_9CHLR</name>
<organism evidence="2">
    <name type="scientific">uncultured Chloroflexia bacterium</name>
    <dbReference type="NCBI Taxonomy" id="1672391"/>
    <lineage>
        <taxon>Bacteria</taxon>
        <taxon>Bacillati</taxon>
        <taxon>Chloroflexota</taxon>
        <taxon>Chloroflexia</taxon>
        <taxon>environmental samples</taxon>
    </lineage>
</organism>
<evidence type="ECO:0000259" key="1">
    <source>
        <dbReference type="Pfam" id="PF12728"/>
    </source>
</evidence>
<dbReference type="Pfam" id="PF12728">
    <property type="entry name" value="HTH_17"/>
    <property type="match status" value="1"/>
</dbReference>
<dbReference type="InterPro" id="IPR041657">
    <property type="entry name" value="HTH_17"/>
</dbReference>
<protein>
    <recommendedName>
        <fullName evidence="1">Helix-turn-helix domain-containing protein</fullName>
    </recommendedName>
</protein>
<gene>
    <name evidence="2" type="ORF">AVDCRST_MAG93-6157</name>
</gene>
<accession>A0A6J4LEQ1</accession>
<dbReference type="GO" id="GO:0003677">
    <property type="term" value="F:DNA binding"/>
    <property type="evidence" value="ECO:0007669"/>
    <property type="project" value="InterPro"/>
</dbReference>
<sequence>MDTLAVNPETVPGRGRKLLTAGAIAERMSVPKSTIYEAVRQNRIGGVVKLGRIVRFDPEKFEQWLSAGGQALPGGWRQEENA</sequence>
<dbReference type="EMBL" id="CADCTR010002071">
    <property type="protein sequence ID" value="CAA9330157.1"/>
    <property type="molecule type" value="Genomic_DNA"/>
</dbReference>
<reference evidence="2" key="1">
    <citation type="submission" date="2020-02" db="EMBL/GenBank/DDBJ databases">
        <authorList>
            <person name="Meier V. D."/>
        </authorList>
    </citation>
    <scope>NUCLEOTIDE SEQUENCE</scope>
    <source>
        <strain evidence="2">AVDCRST_MAG93</strain>
    </source>
</reference>